<feature type="domain" description="KIB1-4 beta-propeller" evidence="1">
    <location>
        <begin position="16"/>
        <end position="199"/>
    </location>
</feature>
<dbReference type="InterPro" id="IPR005174">
    <property type="entry name" value="KIB1-4_b-propeller"/>
</dbReference>
<keyword evidence="3" id="KW-1185">Reference proteome</keyword>
<reference evidence="2" key="1">
    <citation type="submission" date="2020-10" db="EMBL/GenBank/DDBJ databases">
        <authorList>
            <person name="Han B."/>
            <person name="Lu T."/>
            <person name="Zhao Q."/>
            <person name="Huang X."/>
            <person name="Zhao Y."/>
        </authorList>
    </citation>
    <scope>NUCLEOTIDE SEQUENCE</scope>
</reference>
<evidence type="ECO:0000313" key="3">
    <source>
        <dbReference type="Proteomes" id="UP000604825"/>
    </source>
</evidence>
<sequence>MGWTNNRQTALAIGDQSLHAGVVPELADYYYVTPHGWVLLVAPGPSPRTTRLWDPRTGERVSLPAMEGELPEYGDDWKCYLSDAPTAASCHVLVLDIRKPSFRYCRVGGWKSHDYDIGNRILPPPDYAPPGSLVILQMADVGGKFYFEAEAGKLGVVDLSQATPELSFVDYPEPEFPEGCNCRRGHLVASRGELFDVHICHKEFSPEVLTGVPAELPQLSAACVGEQVRNQGEPRLLQSQCIEGDGRWAALHLRDYDLDEQSLEAVRPCPDIPELLRNPFWVLPTHQDI</sequence>
<dbReference type="PANTHER" id="PTHR33127">
    <property type="entry name" value="TRANSMEMBRANE PROTEIN"/>
    <property type="match status" value="1"/>
</dbReference>
<protein>
    <recommendedName>
        <fullName evidence="1">KIB1-4 beta-propeller domain-containing protein</fullName>
    </recommendedName>
</protein>
<dbReference type="EMBL" id="CAJGYO010000006">
    <property type="protein sequence ID" value="CAD6235495.1"/>
    <property type="molecule type" value="Genomic_DNA"/>
</dbReference>
<dbReference type="PANTHER" id="PTHR33127:SF50">
    <property type="entry name" value="OS01G0885800 PROTEIN"/>
    <property type="match status" value="1"/>
</dbReference>
<dbReference type="Proteomes" id="UP000604825">
    <property type="component" value="Unassembled WGS sequence"/>
</dbReference>
<evidence type="ECO:0000259" key="1">
    <source>
        <dbReference type="Pfam" id="PF03478"/>
    </source>
</evidence>
<gene>
    <name evidence="2" type="ORF">NCGR_LOCUS23692</name>
</gene>
<proteinExistence type="predicted"/>
<dbReference type="OrthoDB" id="676569at2759"/>
<accession>A0A811PA06</accession>
<evidence type="ECO:0000313" key="2">
    <source>
        <dbReference type="EMBL" id="CAD6235495.1"/>
    </source>
</evidence>
<dbReference type="Pfam" id="PF03478">
    <property type="entry name" value="Beta-prop_KIB1-4"/>
    <property type="match status" value="1"/>
</dbReference>
<organism evidence="2 3">
    <name type="scientific">Miscanthus lutarioriparius</name>
    <dbReference type="NCBI Taxonomy" id="422564"/>
    <lineage>
        <taxon>Eukaryota</taxon>
        <taxon>Viridiplantae</taxon>
        <taxon>Streptophyta</taxon>
        <taxon>Embryophyta</taxon>
        <taxon>Tracheophyta</taxon>
        <taxon>Spermatophyta</taxon>
        <taxon>Magnoliopsida</taxon>
        <taxon>Liliopsida</taxon>
        <taxon>Poales</taxon>
        <taxon>Poaceae</taxon>
        <taxon>PACMAD clade</taxon>
        <taxon>Panicoideae</taxon>
        <taxon>Andropogonodae</taxon>
        <taxon>Andropogoneae</taxon>
        <taxon>Saccharinae</taxon>
        <taxon>Miscanthus</taxon>
    </lineage>
</organism>
<comment type="caution">
    <text evidence="2">The sequence shown here is derived from an EMBL/GenBank/DDBJ whole genome shotgun (WGS) entry which is preliminary data.</text>
</comment>
<dbReference type="AlphaFoldDB" id="A0A811PA06"/>
<name>A0A811PA06_9POAL</name>